<reference evidence="8" key="2">
    <citation type="submission" date="2021-01" db="UniProtKB">
        <authorList>
            <consortium name="EnsemblMetazoa"/>
        </authorList>
    </citation>
    <scope>IDENTIFICATION</scope>
</reference>
<keyword evidence="3" id="KW-0805">Transcription regulation</keyword>
<evidence type="ECO:0000256" key="5">
    <source>
        <dbReference type="ARBA" id="ARBA00023242"/>
    </source>
</evidence>
<feature type="region of interest" description="Disordered" evidence="6">
    <location>
        <begin position="485"/>
        <end position="545"/>
    </location>
</feature>
<feature type="compositionally biased region" description="Basic and acidic residues" evidence="6">
    <location>
        <begin position="524"/>
        <end position="536"/>
    </location>
</feature>
<evidence type="ECO:0000259" key="7">
    <source>
        <dbReference type="PROSITE" id="PS50112"/>
    </source>
</evidence>
<feature type="region of interest" description="Disordered" evidence="6">
    <location>
        <begin position="280"/>
        <end position="305"/>
    </location>
</feature>
<dbReference type="CDD" id="cd00130">
    <property type="entry name" value="PAS"/>
    <property type="match status" value="2"/>
</dbReference>
<dbReference type="RefSeq" id="XP_030851130.1">
    <property type="nucleotide sequence ID" value="XM_030995270.1"/>
</dbReference>
<dbReference type="Pfam" id="PF14598">
    <property type="entry name" value="PAS_11"/>
    <property type="match status" value="1"/>
</dbReference>
<feature type="region of interest" description="Disordered" evidence="6">
    <location>
        <begin position="450"/>
        <end position="472"/>
    </location>
</feature>
<dbReference type="InterPro" id="IPR035965">
    <property type="entry name" value="PAS-like_dom_sf"/>
</dbReference>
<dbReference type="OrthoDB" id="6021714at2759"/>
<dbReference type="InterPro" id="IPR013767">
    <property type="entry name" value="PAS_fold"/>
</dbReference>
<dbReference type="InterPro" id="IPR001610">
    <property type="entry name" value="PAC"/>
</dbReference>
<feature type="domain" description="PAS" evidence="7">
    <location>
        <begin position="2"/>
        <end position="65"/>
    </location>
</feature>
<accession>A0A7M7PLB5</accession>
<feature type="compositionally biased region" description="Basic residues" evidence="6">
    <location>
        <begin position="289"/>
        <end position="298"/>
    </location>
</feature>
<organism evidence="8 9">
    <name type="scientific">Strongylocentrotus purpuratus</name>
    <name type="common">Purple sea urchin</name>
    <dbReference type="NCBI Taxonomy" id="7668"/>
    <lineage>
        <taxon>Eukaryota</taxon>
        <taxon>Metazoa</taxon>
        <taxon>Echinodermata</taxon>
        <taxon>Eleutherozoa</taxon>
        <taxon>Echinozoa</taxon>
        <taxon>Echinoidea</taxon>
        <taxon>Euechinoidea</taxon>
        <taxon>Echinacea</taxon>
        <taxon>Camarodonta</taxon>
        <taxon>Echinidea</taxon>
        <taxon>Strongylocentrotidae</taxon>
        <taxon>Strongylocentrotus</taxon>
    </lineage>
</organism>
<dbReference type="AlphaFoldDB" id="A0A7M7PLB5"/>
<keyword evidence="2" id="KW-0677">Repeat</keyword>
<name>A0A7M7PLB5_STRPU</name>
<dbReference type="PANTHER" id="PTHR23043:SF36">
    <property type="entry name" value="PROTEIN SINGLE-MINDED"/>
    <property type="match status" value="1"/>
</dbReference>
<dbReference type="InParanoid" id="A0A7M7PLB5"/>
<dbReference type="PANTHER" id="PTHR23043">
    <property type="entry name" value="HYPOXIA-INDUCIBLE FACTOR 1 ALPHA"/>
    <property type="match status" value="1"/>
</dbReference>
<dbReference type="GO" id="GO:0000977">
    <property type="term" value="F:RNA polymerase II transcription regulatory region sequence-specific DNA binding"/>
    <property type="evidence" value="ECO:0000318"/>
    <property type="project" value="GO_Central"/>
</dbReference>
<dbReference type="PROSITE" id="PS50112">
    <property type="entry name" value="PAS"/>
    <property type="match status" value="2"/>
</dbReference>
<sequence length="746" mass="83164">MTRELGAHLLQTLDGFIFVVAPDGKIIYISETASVHLGLSQVELTGNSIYEYIHPADHDEMTALLTAHQPYHTHLLTDYELERQFFLRMKCVLAKRNAGLTSGGYKVIHCHGYLKIKQYTMDIAPYDGCYQNVGLVAIGHSLPPSSLTEVKLYNNMFMFRASLDMKLIFLDGKVAVLTGYEPQDLIEKTIYHFVHPMDIMHIRYAHHTLLLKGQATTRYFRFLSKHGGWVWMQSAATIVHNSRSSRPHCIVSVNTVLSKMEEKELILQFDQLQAKTESNFSAVEEKTRPSKSKKKSKSSKYQPYQVQTPTQSLLYQDAMTAAAAASEYTQARTYGQYATACEVPVPTPQLTAAYQEGLDRYNAMYSASYAAGYQHNVYTDGTYAPYANSYAYPTAEAYAHCVNDRISSYRGHYSDDRYYGSTDARSYFTWSAAHGYGATDASSYADTRKSAHSYSGTENPRSAPSTSTCCNDTSDVRHLETLSQSCTSMTSPNHGVSSEHSHTVTSPAQTGSPSGVTTVSPRAYSHDKSRQRRESDTVANSSRKFESLVHATERLVKEERHKLNSSRLNGVNTSQNEVTNTNHMGQSETRRSASSSEHSSVRKNSSSATDNRDSRDLHDISYSTRTSDLSRHTSTDYSARSTSPSRRASSLRNGHTSPPSINGTSRLTDYYSATKDSSMCYSGNTALARTSTYAAYGTSEAAIADQCRDPKEYPYFHNSSTMCDRTGLGWYANGTHLKDLHNAYAY</sequence>
<evidence type="ECO:0000256" key="6">
    <source>
        <dbReference type="SAM" id="MobiDB-lite"/>
    </source>
</evidence>
<comment type="subcellular location">
    <subcellularLocation>
        <location evidence="1">Nucleus</location>
    </subcellularLocation>
</comment>
<dbReference type="InterPro" id="IPR000014">
    <property type="entry name" value="PAS"/>
</dbReference>
<dbReference type="EnsemblMetazoa" id="XM_030995270">
    <property type="protein sequence ID" value="XP_030851130"/>
    <property type="gene ID" value="LOC577676"/>
</dbReference>
<evidence type="ECO:0000256" key="3">
    <source>
        <dbReference type="ARBA" id="ARBA00023015"/>
    </source>
</evidence>
<dbReference type="GeneID" id="577676"/>
<proteinExistence type="predicted"/>
<evidence type="ECO:0000256" key="2">
    <source>
        <dbReference type="ARBA" id="ARBA00022737"/>
    </source>
</evidence>
<feature type="compositionally biased region" description="Basic and acidic residues" evidence="6">
    <location>
        <begin position="610"/>
        <end position="619"/>
    </location>
</feature>
<dbReference type="Gene3D" id="3.30.450.20">
    <property type="entry name" value="PAS domain"/>
    <property type="match status" value="2"/>
</dbReference>
<dbReference type="SUPFAM" id="SSF55785">
    <property type="entry name" value="PYP-like sensor domain (PAS domain)"/>
    <property type="match status" value="2"/>
</dbReference>
<dbReference type="FunFam" id="3.30.450.20:FF:000047">
    <property type="entry name" value="SIM bHLH transcription factor 2"/>
    <property type="match status" value="1"/>
</dbReference>
<evidence type="ECO:0000313" key="9">
    <source>
        <dbReference type="Proteomes" id="UP000007110"/>
    </source>
</evidence>
<dbReference type="FunFam" id="3.30.450.20:FF:000017">
    <property type="entry name" value="SIM bHLH transcription factor 2"/>
    <property type="match status" value="1"/>
</dbReference>
<evidence type="ECO:0000256" key="1">
    <source>
        <dbReference type="ARBA" id="ARBA00004123"/>
    </source>
</evidence>
<dbReference type="GO" id="GO:0006357">
    <property type="term" value="P:regulation of transcription by RNA polymerase II"/>
    <property type="evidence" value="ECO:0000318"/>
    <property type="project" value="GO_Central"/>
</dbReference>
<dbReference type="NCBIfam" id="TIGR00229">
    <property type="entry name" value="sensory_box"/>
    <property type="match status" value="1"/>
</dbReference>
<feature type="region of interest" description="Disordered" evidence="6">
    <location>
        <begin position="558"/>
        <end position="666"/>
    </location>
</feature>
<protein>
    <recommendedName>
        <fullName evidence="7">PAS domain-containing protein</fullName>
    </recommendedName>
</protein>
<keyword evidence="4" id="KW-0804">Transcription</keyword>
<keyword evidence="5" id="KW-0539">Nucleus</keyword>
<dbReference type="Pfam" id="PF00989">
    <property type="entry name" value="PAS"/>
    <property type="match status" value="1"/>
</dbReference>
<feature type="domain" description="PAS" evidence="7">
    <location>
        <begin position="158"/>
        <end position="213"/>
    </location>
</feature>
<dbReference type="GO" id="GO:0000981">
    <property type="term" value="F:DNA-binding transcription factor activity, RNA polymerase II-specific"/>
    <property type="evidence" value="ECO:0000318"/>
    <property type="project" value="GO_Central"/>
</dbReference>
<dbReference type="Proteomes" id="UP000007110">
    <property type="component" value="Unassembled WGS sequence"/>
</dbReference>
<feature type="compositionally biased region" description="Polar residues" evidence="6">
    <location>
        <begin position="565"/>
        <end position="586"/>
    </location>
</feature>
<evidence type="ECO:0000256" key="4">
    <source>
        <dbReference type="ARBA" id="ARBA00023163"/>
    </source>
</evidence>
<evidence type="ECO:0000313" key="8">
    <source>
        <dbReference type="EnsemblMetazoa" id="XP_030851130"/>
    </source>
</evidence>
<reference evidence="9" key="1">
    <citation type="submission" date="2015-02" db="EMBL/GenBank/DDBJ databases">
        <title>Genome sequencing for Strongylocentrotus purpuratus.</title>
        <authorList>
            <person name="Murali S."/>
            <person name="Liu Y."/>
            <person name="Vee V."/>
            <person name="English A."/>
            <person name="Wang M."/>
            <person name="Skinner E."/>
            <person name="Han Y."/>
            <person name="Muzny D.M."/>
            <person name="Worley K.C."/>
            <person name="Gibbs R.A."/>
        </authorList>
    </citation>
    <scope>NUCLEOTIDE SEQUENCE</scope>
</reference>
<feature type="compositionally biased region" description="Polar residues" evidence="6">
    <location>
        <begin position="452"/>
        <end position="472"/>
    </location>
</feature>
<feature type="compositionally biased region" description="Polar residues" evidence="6">
    <location>
        <begin position="653"/>
        <end position="666"/>
    </location>
</feature>
<feature type="compositionally biased region" description="Polar residues" evidence="6">
    <location>
        <begin position="503"/>
        <end position="520"/>
    </location>
</feature>
<feature type="compositionally biased region" description="Polar residues" evidence="6">
    <location>
        <begin position="485"/>
        <end position="496"/>
    </location>
</feature>
<dbReference type="KEGG" id="spu:577676"/>
<dbReference type="OMA" id="AKDERWH"/>
<dbReference type="GO" id="GO:0005634">
    <property type="term" value="C:nucleus"/>
    <property type="evidence" value="ECO:0000318"/>
    <property type="project" value="GO_Central"/>
</dbReference>
<feature type="compositionally biased region" description="Low complexity" evidence="6">
    <location>
        <begin position="638"/>
        <end position="652"/>
    </location>
</feature>
<keyword evidence="9" id="KW-1185">Reference proteome</keyword>
<dbReference type="FunCoup" id="A0A7M7PLB5">
    <property type="interactions" value="705"/>
</dbReference>
<dbReference type="SMART" id="SM00091">
    <property type="entry name" value="PAS"/>
    <property type="match status" value="2"/>
</dbReference>
<dbReference type="SMART" id="SM00086">
    <property type="entry name" value="PAC"/>
    <property type="match status" value="1"/>
</dbReference>